<dbReference type="InterPro" id="IPR016181">
    <property type="entry name" value="Acyl_CoA_acyltransferase"/>
</dbReference>
<accession>A8I1K1</accession>
<dbReference type="SUPFAM" id="SSF55729">
    <property type="entry name" value="Acyl-CoA N-acyltransferases (Nat)"/>
    <property type="match status" value="1"/>
</dbReference>
<evidence type="ECO:0000313" key="2">
    <source>
        <dbReference type="EMBL" id="PNW78113.1"/>
    </source>
</evidence>
<dbReference type="InterPro" id="IPR000182">
    <property type="entry name" value="GNAT_dom"/>
</dbReference>
<dbReference type="FunCoup" id="A8I1K1">
    <property type="interactions" value="581"/>
</dbReference>
<sequence>MLNFKREFDLPEGRVVIQPLTVPYIEQTSELLATSFVTAVSYLAPYAAYVRRNIAAYLREHQALPPKALVLVAVLQPYAPAPVPGAATAGREEQGKGQGADSTDGAGGAGGDGNGVGPGAVLSGSRARVIGTAEVSFNPSTRSSQPFLDAPARCAYLTNMAVSPVFRRKGVASRLLEAAEQVAAGVQGEQRMFLHLRFVDETAAKLYESAGFTIARQHPLILAFLGPFVGIQRMKLMVKPVAPVAAPPAAAAAAVAVAADADDGGAAGNLN</sequence>
<dbReference type="Proteomes" id="UP000006906">
    <property type="component" value="Chromosome 10"/>
</dbReference>
<dbReference type="GO" id="GO:0009507">
    <property type="term" value="C:chloroplast"/>
    <property type="evidence" value="ECO:0000318"/>
    <property type="project" value="GO_Central"/>
</dbReference>
<organism evidence="2 3">
    <name type="scientific">Chlamydomonas reinhardtii</name>
    <name type="common">Chlamydomonas smithii</name>
    <dbReference type="NCBI Taxonomy" id="3055"/>
    <lineage>
        <taxon>Eukaryota</taxon>
        <taxon>Viridiplantae</taxon>
        <taxon>Chlorophyta</taxon>
        <taxon>core chlorophytes</taxon>
        <taxon>Chlorophyceae</taxon>
        <taxon>CS clade</taxon>
        <taxon>Chlamydomonadales</taxon>
        <taxon>Chlamydomonadaceae</taxon>
        <taxon>Chlamydomonas</taxon>
    </lineage>
</organism>
<dbReference type="HOGENOM" id="CLU_1028005_0_0_1"/>
<name>A8I1K1_CHLRE</name>
<dbReference type="OrthoDB" id="2017234at2759"/>
<dbReference type="Gene3D" id="3.40.630.30">
    <property type="match status" value="1"/>
</dbReference>
<dbReference type="InParanoid" id="A8I1K1"/>
<dbReference type="eggNOG" id="ENOG502QTIQ">
    <property type="taxonomic scope" value="Eukaryota"/>
</dbReference>
<dbReference type="Gramene" id="PNW78113">
    <property type="protein sequence ID" value="PNW78113"/>
    <property type="gene ID" value="CHLRE_10g464750v5"/>
</dbReference>
<protein>
    <submittedName>
        <fullName evidence="2">Uncharacterized protein</fullName>
    </submittedName>
</protein>
<dbReference type="CDD" id="cd04301">
    <property type="entry name" value="NAT_SF"/>
    <property type="match status" value="1"/>
</dbReference>
<gene>
    <name evidence="2" type="ORF">CHLRE_10g464750v5</name>
</gene>
<dbReference type="OMA" id="PYISNMA"/>
<dbReference type="EMBL" id="CM008971">
    <property type="protein sequence ID" value="PNW78113.1"/>
    <property type="molecule type" value="Genomic_DNA"/>
</dbReference>
<dbReference type="GeneID" id="5724178"/>
<dbReference type="PaxDb" id="3055-EDP08118"/>
<feature type="region of interest" description="Disordered" evidence="1">
    <location>
        <begin position="84"/>
        <end position="117"/>
    </location>
</feature>
<feature type="compositionally biased region" description="Gly residues" evidence="1">
    <location>
        <begin position="105"/>
        <end position="117"/>
    </location>
</feature>
<dbReference type="Pfam" id="PF00583">
    <property type="entry name" value="Acetyltransf_1"/>
    <property type="match status" value="1"/>
</dbReference>
<dbReference type="KEGG" id="cre:CHLRE_10g464750v5"/>
<dbReference type="PANTHER" id="PTHR47489:SF2">
    <property type="entry name" value="GCN5-RELATED N-ACETYLTRANSFERASE 5, CHLOROPLASTIC"/>
    <property type="match status" value="1"/>
</dbReference>
<proteinExistence type="predicted"/>
<keyword evidence="3" id="KW-1185">Reference proteome</keyword>
<dbReference type="AlphaFoldDB" id="A8I1K1"/>
<dbReference type="PROSITE" id="PS51186">
    <property type="entry name" value="GNAT"/>
    <property type="match status" value="1"/>
</dbReference>
<evidence type="ECO:0000256" key="1">
    <source>
        <dbReference type="SAM" id="MobiDB-lite"/>
    </source>
</evidence>
<dbReference type="PANTHER" id="PTHR47489">
    <property type="entry name" value="ACYL-COA N-ACYLTRANSFERASES (NAT) SUPERFAMILY PROTEIN"/>
    <property type="match status" value="1"/>
</dbReference>
<reference evidence="2 3" key="1">
    <citation type="journal article" date="2007" name="Science">
        <title>The Chlamydomonas genome reveals the evolution of key animal and plant functions.</title>
        <authorList>
            <person name="Merchant S.S."/>
            <person name="Prochnik S.E."/>
            <person name="Vallon O."/>
            <person name="Harris E.H."/>
            <person name="Karpowicz S.J."/>
            <person name="Witman G.B."/>
            <person name="Terry A."/>
            <person name="Salamov A."/>
            <person name="Fritz-Laylin L.K."/>
            <person name="Marechal-Drouard L."/>
            <person name="Marshall W.F."/>
            <person name="Qu L.H."/>
            <person name="Nelson D.R."/>
            <person name="Sanderfoot A.A."/>
            <person name="Spalding M.H."/>
            <person name="Kapitonov V.V."/>
            <person name="Ren Q."/>
            <person name="Ferris P."/>
            <person name="Lindquist E."/>
            <person name="Shapiro H."/>
            <person name="Lucas S.M."/>
            <person name="Grimwood J."/>
            <person name="Schmutz J."/>
            <person name="Cardol P."/>
            <person name="Cerutti H."/>
            <person name="Chanfreau G."/>
            <person name="Chen C.L."/>
            <person name="Cognat V."/>
            <person name="Croft M.T."/>
            <person name="Dent R."/>
            <person name="Dutcher S."/>
            <person name="Fernandez E."/>
            <person name="Fukuzawa H."/>
            <person name="Gonzalez-Ballester D."/>
            <person name="Gonzalez-Halphen D."/>
            <person name="Hallmann A."/>
            <person name="Hanikenne M."/>
            <person name="Hippler M."/>
            <person name="Inwood W."/>
            <person name="Jabbari K."/>
            <person name="Kalanon M."/>
            <person name="Kuras R."/>
            <person name="Lefebvre P.A."/>
            <person name="Lemaire S.D."/>
            <person name="Lobanov A.V."/>
            <person name="Lohr M."/>
            <person name="Manuell A."/>
            <person name="Meier I."/>
            <person name="Mets L."/>
            <person name="Mittag M."/>
            <person name="Mittelmeier T."/>
            <person name="Moroney J.V."/>
            <person name="Moseley J."/>
            <person name="Napoli C."/>
            <person name="Nedelcu A.M."/>
            <person name="Niyogi K."/>
            <person name="Novoselov S.V."/>
            <person name="Paulsen I.T."/>
            <person name="Pazour G."/>
            <person name="Purton S."/>
            <person name="Ral J.P."/>
            <person name="Riano-Pachon D.M."/>
            <person name="Riekhof W."/>
            <person name="Rymarquis L."/>
            <person name="Schroda M."/>
            <person name="Stern D."/>
            <person name="Umen J."/>
            <person name="Willows R."/>
            <person name="Wilson N."/>
            <person name="Zimmer S.L."/>
            <person name="Allmer J."/>
            <person name="Balk J."/>
            <person name="Bisova K."/>
            <person name="Chen C.J."/>
            <person name="Elias M."/>
            <person name="Gendler K."/>
            <person name="Hauser C."/>
            <person name="Lamb M.R."/>
            <person name="Ledford H."/>
            <person name="Long J.C."/>
            <person name="Minagawa J."/>
            <person name="Page M.D."/>
            <person name="Pan J."/>
            <person name="Pootakham W."/>
            <person name="Roje S."/>
            <person name="Rose A."/>
            <person name="Stahlberg E."/>
            <person name="Terauchi A.M."/>
            <person name="Yang P."/>
            <person name="Ball S."/>
            <person name="Bowler C."/>
            <person name="Dieckmann C.L."/>
            <person name="Gladyshev V.N."/>
            <person name="Green P."/>
            <person name="Jorgensen R."/>
            <person name="Mayfield S."/>
            <person name="Mueller-Roeber B."/>
            <person name="Rajamani S."/>
            <person name="Sayre R.T."/>
            <person name="Brokstein P."/>
            <person name="Dubchak I."/>
            <person name="Goodstein D."/>
            <person name="Hornick L."/>
            <person name="Huang Y.W."/>
            <person name="Jhaveri J."/>
            <person name="Luo Y."/>
            <person name="Martinez D."/>
            <person name="Ngau W.C."/>
            <person name="Otillar B."/>
            <person name="Poliakov A."/>
            <person name="Porter A."/>
            <person name="Szajkowski L."/>
            <person name="Werner G."/>
            <person name="Zhou K."/>
            <person name="Grigoriev I.V."/>
            <person name="Rokhsar D.S."/>
            <person name="Grossman A.R."/>
        </authorList>
    </citation>
    <scope>NUCLEOTIDE SEQUENCE [LARGE SCALE GENOMIC DNA]</scope>
    <source>
        <strain evidence="3">CC-503</strain>
    </source>
</reference>
<dbReference type="RefSeq" id="XP_001698625.1">
    <property type="nucleotide sequence ID" value="XM_001698573.3"/>
</dbReference>
<evidence type="ECO:0000313" key="3">
    <source>
        <dbReference type="Proteomes" id="UP000006906"/>
    </source>
</evidence>
<dbReference type="GO" id="GO:0008080">
    <property type="term" value="F:N-acetyltransferase activity"/>
    <property type="evidence" value="ECO:0000318"/>
    <property type="project" value="GO_Central"/>
</dbReference>